<protein>
    <submittedName>
        <fullName evidence="1">Uncharacterized protein</fullName>
    </submittedName>
</protein>
<keyword evidence="2" id="KW-1185">Reference proteome</keyword>
<accession>A0ABQ2GMP7</accession>
<proteinExistence type="predicted"/>
<dbReference type="RefSeq" id="WP_188902045.1">
    <property type="nucleotide sequence ID" value="NZ_BMOM01000005.1"/>
</dbReference>
<gene>
    <name evidence="1" type="ORF">GCM10010841_10280</name>
</gene>
<sequence>MNVLNIPVSSRLQALWRSWLAPSRQPFFLTPEEACRLALPTVARSEVPLTPEERDTNALWNISAQASRVAWLGPDDWAALDPGVRREVLRLQVQHGRGNIPRRRDYADLLPGLPEVRFLWTPDLLTDAGLGRVISRGGPGCHKPQVPQGVWKAASASLPRVQELAGSFAGHSGANCFGAVMGAAGIAGAESEWMQRGPFEAFVRARTRPGGADDRPGTVLIWRSADGLLQHAALTLGGGWAFHKASQVWTSPRLILPVADLKRVARERGRRLTRRTLIPAR</sequence>
<dbReference type="Proteomes" id="UP000661918">
    <property type="component" value="Unassembled WGS sequence"/>
</dbReference>
<name>A0ABQ2GMP7_9DEIO</name>
<evidence type="ECO:0000313" key="2">
    <source>
        <dbReference type="Proteomes" id="UP000661918"/>
    </source>
</evidence>
<dbReference type="EMBL" id="BMOM01000005">
    <property type="protein sequence ID" value="GGM03872.1"/>
    <property type="molecule type" value="Genomic_DNA"/>
</dbReference>
<reference evidence="2" key="1">
    <citation type="journal article" date="2019" name="Int. J. Syst. Evol. Microbiol.">
        <title>The Global Catalogue of Microorganisms (GCM) 10K type strain sequencing project: providing services to taxonomists for standard genome sequencing and annotation.</title>
        <authorList>
            <consortium name="The Broad Institute Genomics Platform"/>
            <consortium name="The Broad Institute Genome Sequencing Center for Infectious Disease"/>
            <person name="Wu L."/>
            <person name="Ma J."/>
        </authorList>
    </citation>
    <scope>NUCLEOTIDE SEQUENCE [LARGE SCALE GENOMIC DNA]</scope>
    <source>
        <strain evidence="2">JCM 15443</strain>
    </source>
</reference>
<organism evidence="1 2">
    <name type="scientific">Deinococcus aerophilus</name>
    <dbReference type="NCBI Taxonomy" id="522488"/>
    <lineage>
        <taxon>Bacteria</taxon>
        <taxon>Thermotogati</taxon>
        <taxon>Deinococcota</taxon>
        <taxon>Deinococci</taxon>
        <taxon>Deinococcales</taxon>
        <taxon>Deinococcaceae</taxon>
        <taxon>Deinococcus</taxon>
    </lineage>
</organism>
<comment type="caution">
    <text evidence="1">The sequence shown here is derived from an EMBL/GenBank/DDBJ whole genome shotgun (WGS) entry which is preliminary data.</text>
</comment>
<evidence type="ECO:0000313" key="1">
    <source>
        <dbReference type="EMBL" id="GGM03872.1"/>
    </source>
</evidence>